<keyword evidence="8 9" id="KW-0539">Nucleus</keyword>
<evidence type="ECO:0000256" key="9">
    <source>
        <dbReference type="PIRNR" id="PIRNR036392"/>
    </source>
</evidence>
<keyword evidence="16" id="KW-1185">Reference proteome</keyword>
<evidence type="ECO:0000313" key="15">
    <source>
        <dbReference type="EnsemblPlants" id="KQJ93682"/>
    </source>
</evidence>
<evidence type="ECO:0000256" key="4">
    <source>
        <dbReference type="ARBA" id="ARBA00023015"/>
    </source>
</evidence>
<dbReference type="Pfam" id="PF00072">
    <property type="entry name" value="Response_reg"/>
    <property type="match status" value="1"/>
</dbReference>
<dbReference type="PANTHER" id="PTHR43874:SF7">
    <property type="entry name" value="TWO-COMPONENT RESPONSE REGULATOR ARR10"/>
    <property type="match status" value="1"/>
</dbReference>
<evidence type="ECO:0000256" key="5">
    <source>
        <dbReference type="ARBA" id="ARBA00023125"/>
    </source>
</evidence>
<proteinExistence type="predicted"/>
<dbReference type="PIRSF" id="PIRSF036392">
    <property type="entry name" value="RR_ARR_type-B"/>
    <property type="match status" value="1"/>
</dbReference>
<keyword evidence="6 9" id="KW-0010">Activator</keyword>
<dbReference type="eggNOG" id="KOG1601">
    <property type="taxonomic scope" value="Eukaryota"/>
</dbReference>
<dbReference type="GO" id="GO:0005634">
    <property type="term" value="C:nucleus"/>
    <property type="evidence" value="ECO:0007669"/>
    <property type="project" value="UniProtKB-SubCell"/>
</dbReference>
<dbReference type="InterPro" id="IPR001005">
    <property type="entry name" value="SANT/Myb"/>
</dbReference>
<evidence type="ECO:0000256" key="11">
    <source>
        <dbReference type="SAM" id="MobiDB-lite"/>
    </source>
</evidence>
<sequence>MTVEGRVSVVDDGRDRFPVGMRVLAVDDDPTCLKVLESLLLRCDYHVTTTGQAATALRMLRENKDRFDLVISDVHMPDMDGFKLLELVGLEMDLPVIMLSANGETQTVMKGITHGACDYLLKPVRLEQLKTIWQHVVRRNTKTRGNDNDDAGQKVQNGDGENGGANRNKRQSRRDENGDDGDDSDENSNENADASSQKKPRVVWSVELHRKFVAAVNQLGIDKAVPKKILDLMNVENITRENVASHLQKYRLYLKRMSMDASRQANLVAALGGRNPAYGNMNSLDVFRHYNNAYGRYPPVPTTTHSQSNNLVARMNSPSAFGMHGLLSSQPLQHGHAQTNMGTSLNDLGVNNGNMIRAAQMPTMVTGTSCNSFTNISNGAPLAPANRSVQPLESSNRQHLGQIHLSSTDSFSSFVGESHHFPDLGRTSNTWQTAVPSNIQELGHNGSMSQATLHVNGPRNPVSSFTSASNQIPTLGNGLQSQVASLASNPLPVTFNQDASPFTYGSSTNSREVLNGNLAFSNSGINTSLPNLRIDNPIVPRHTLDGSNAGDVPSLQDGRIDQQAVGNQLHYNNDLVATSRLQRGLSGSLDDIVVDMFRPDSGNGGSFIDADWGLV</sequence>
<evidence type="ECO:0000313" key="14">
    <source>
        <dbReference type="EMBL" id="KQJ93682.1"/>
    </source>
</evidence>
<dbReference type="Gramene" id="KQJ93682">
    <property type="protein sequence ID" value="KQJ93682"/>
    <property type="gene ID" value="BRADI_3g06120v3"/>
</dbReference>
<dbReference type="InterPro" id="IPR045279">
    <property type="entry name" value="ARR-like"/>
</dbReference>
<evidence type="ECO:0000256" key="1">
    <source>
        <dbReference type="ARBA" id="ARBA00004123"/>
    </source>
</evidence>
<dbReference type="InterPro" id="IPR017930">
    <property type="entry name" value="Myb_dom"/>
</dbReference>
<dbReference type="FunCoup" id="I1HXZ9">
    <property type="interactions" value="122"/>
</dbReference>
<feature type="modified residue" description="4-aspartylphosphate" evidence="10">
    <location>
        <position position="73"/>
    </location>
</feature>
<feature type="domain" description="Response regulatory" evidence="12">
    <location>
        <begin position="22"/>
        <end position="137"/>
    </location>
</feature>
<dbReference type="OMA" id="YIDGDWE"/>
<dbReference type="GeneID" id="100846210"/>
<dbReference type="SUPFAM" id="SSF46689">
    <property type="entry name" value="Homeodomain-like"/>
    <property type="match status" value="1"/>
</dbReference>
<accession>I1HXZ9</accession>
<evidence type="ECO:0000256" key="6">
    <source>
        <dbReference type="ARBA" id="ARBA00023159"/>
    </source>
</evidence>
<evidence type="ECO:0000256" key="2">
    <source>
        <dbReference type="ARBA" id="ARBA00022553"/>
    </source>
</evidence>
<dbReference type="Gene3D" id="1.10.10.60">
    <property type="entry name" value="Homeodomain-like"/>
    <property type="match status" value="1"/>
</dbReference>
<dbReference type="InterPro" id="IPR006447">
    <property type="entry name" value="Myb_dom_plants"/>
</dbReference>
<reference evidence="15" key="3">
    <citation type="submission" date="2018-08" db="UniProtKB">
        <authorList>
            <consortium name="EnsemblPlants"/>
        </authorList>
    </citation>
    <scope>IDENTIFICATION</scope>
    <source>
        <strain evidence="15">cv. Bd21</strain>
    </source>
</reference>
<dbReference type="InterPro" id="IPR009057">
    <property type="entry name" value="Homeodomain-like_sf"/>
</dbReference>
<dbReference type="InterPro" id="IPR011006">
    <property type="entry name" value="CheY-like_superfamily"/>
</dbReference>
<dbReference type="AlphaFoldDB" id="I1HXZ9"/>
<gene>
    <name evidence="15" type="primary">LOC100846210</name>
    <name evidence="14" type="ORF">BRADI_3g06120v3</name>
</gene>
<comment type="subcellular location">
    <subcellularLocation>
        <location evidence="1 9">Nucleus</location>
    </subcellularLocation>
</comment>
<evidence type="ECO:0000313" key="16">
    <source>
        <dbReference type="Proteomes" id="UP000008810"/>
    </source>
</evidence>
<dbReference type="Pfam" id="PF00249">
    <property type="entry name" value="Myb_DNA-binding"/>
    <property type="match status" value="1"/>
</dbReference>
<evidence type="ECO:0000259" key="13">
    <source>
        <dbReference type="PROSITE" id="PS51294"/>
    </source>
</evidence>
<name>I1HXZ9_BRADI</name>
<dbReference type="GO" id="GO:0009736">
    <property type="term" value="P:cytokinin-activated signaling pathway"/>
    <property type="evidence" value="ECO:0007669"/>
    <property type="project" value="InterPro"/>
</dbReference>
<keyword evidence="5 9" id="KW-0238">DNA-binding</keyword>
<dbReference type="PANTHER" id="PTHR43874">
    <property type="entry name" value="TWO-COMPONENT RESPONSE REGULATOR"/>
    <property type="match status" value="1"/>
</dbReference>
<dbReference type="OrthoDB" id="60033at2759"/>
<reference evidence="14 15" key="1">
    <citation type="journal article" date="2010" name="Nature">
        <title>Genome sequencing and analysis of the model grass Brachypodium distachyon.</title>
        <authorList>
            <consortium name="International Brachypodium Initiative"/>
        </authorList>
    </citation>
    <scope>NUCLEOTIDE SEQUENCE [LARGE SCALE GENOMIC DNA]</scope>
    <source>
        <strain evidence="14 15">Bd21</strain>
    </source>
</reference>
<evidence type="ECO:0000256" key="3">
    <source>
        <dbReference type="ARBA" id="ARBA00023012"/>
    </source>
</evidence>
<dbReference type="RefSeq" id="XP_003570765.1">
    <property type="nucleotide sequence ID" value="XM_003570717.4"/>
</dbReference>
<dbReference type="GO" id="GO:0000160">
    <property type="term" value="P:phosphorelay signal transduction system"/>
    <property type="evidence" value="ECO:0007669"/>
    <property type="project" value="UniProtKB-KW"/>
</dbReference>
<keyword evidence="2 10" id="KW-0597">Phosphoprotein</keyword>
<dbReference type="InterPro" id="IPR001789">
    <property type="entry name" value="Sig_transdc_resp-reg_receiver"/>
</dbReference>
<keyword evidence="3 9" id="KW-0902">Two-component regulatory system</keyword>
<keyword evidence="7 9" id="KW-0804">Transcription</keyword>
<dbReference type="GO" id="GO:0003677">
    <property type="term" value="F:DNA binding"/>
    <property type="evidence" value="ECO:0007669"/>
    <property type="project" value="UniProtKB-KW"/>
</dbReference>
<dbReference type="Proteomes" id="UP000008810">
    <property type="component" value="Chromosome 3"/>
</dbReference>
<dbReference type="FunFam" id="1.10.10.60:FF:000007">
    <property type="entry name" value="Two-component response regulator"/>
    <property type="match status" value="1"/>
</dbReference>
<evidence type="ECO:0000259" key="12">
    <source>
        <dbReference type="PROSITE" id="PS50110"/>
    </source>
</evidence>
<protein>
    <recommendedName>
        <fullName evidence="9">Two-component response regulator</fullName>
    </recommendedName>
</protein>
<evidence type="ECO:0000256" key="8">
    <source>
        <dbReference type="ARBA" id="ARBA00023242"/>
    </source>
</evidence>
<comment type="function">
    <text evidence="9">Transcriptional activator that binds specific DNA sequence.</text>
</comment>
<dbReference type="EnsemblPlants" id="KQJ93682">
    <property type="protein sequence ID" value="KQJ93682"/>
    <property type="gene ID" value="BRADI_3g06120v3"/>
</dbReference>
<evidence type="ECO:0000256" key="10">
    <source>
        <dbReference type="PROSITE-ProRule" id="PRU00169"/>
    </source>
</evidence>
<organism evidence="15">
    <name type="scientific">Brachypodium distachyon</name>
    <name type="common">Purple false brome</name>
    <name type="synonym">Trachynia distachya</name>
    <dbReference type="NCBI Taxonomy" id="15368"/>
    <lineage>
        <taxon>Eukaryota</taxon>
        <taxon>Viridiplantae</taxon>
        <taxon>Streptophyta</taxon>
        <taxon>Embryophyta</taxon>
        <taxon>Tracheophyta</taxon>
        <taxon>Spermatophyta</taxon>
        <taxon>Magnoliopsida</taxon>
        <taxon>Liliopsida</taxon>
        <taxon>Poales</taxon>
        <taxon>Poaceae</taxon>
        <taxon>BOP clade</taxon>
        <taxon>Pooideae</taxon>
        <taxon>Stipodae</taxon>
        <taxon>Brachypodieae</taxon>
        <taxon>Brachypodium</taxon>
    </lineage>
</organism>
<reference evidence="14" key="2">
    <citation type="submission" date="2017-06" db="EMBL/GenBank/DDBJ databases">
        <title>WGS assembly of Brachypodium distachyon.</title>
        <authorList>
            <consortium name="The International Brachypodium Initiative"/>
            <person name="Lucas S."/>
            <person name="Harmon-Smith M."/>
            <person name="Lail K."/>
            <person name="Tice H."/>
            <person name="Grimwood J."/>
            <person name="Bruce D."/>
            <person name="Barry K."/>
            <person name="Shu S."/>
            <person name="Lindquist E."/>
            <person name="Wang M."/>
            <person name="Pitluck S."/>
            <person name="Vogel J.P."/>
            <person name="Garvin D.F."/>
            <person name="Mockler T.C."/>
            <person name="Schmutz J."/>
            <person name="Rokhsar D."/>
            <person name="Bevan M.W."/>
        </authorList>
    </citation>
    <scope>NUCLEOTIDE SEQUENCE</scope>
    <source>
        <strain evidence="14">Bd21</strain>
    </source>
</reference>
<dbReference type="NCBIfam" id="TIGR01557">
    <property type="entry name" value="myb_SHAQKYF"/>
    <property type="match status" value="1"/>
</dbReference>
<dbReference type="Gene3D" id="3.40.50.2300">
    <property type="match status" value="1"/>
</dbReference>
<dbReference type="STRING" id="15368.I1HXZ9"/>
<dbReference type="CDD" id="cd17584">
    <property type="entry name" value="REC_typeB_ARR-like"/>
    <property type="match status" value="1"/>
</dbReference>
<evidence type="ECO:0000256" key="7">
    <source>
        <dbReference type="ARBA" id="ARBA00023163"/>
    </source>
</evidence>
<dbReference type="ExpressionAtlas" id="I1HXZ9">
    <property type="expression patterns" value="baseline and differential"/>
</dbReference>
<dbReference type="InterPro" id="IPR017053">
    <property type="entry name" value="Response_reg_B-typ_pln"/>
</dbReference>
<dbReference type="PROSITE" id="PS50110">
    <property type="entry name" value="RESPONSE_REGULATORY"/>
    <property type="match status" value="1"/>
</dbReference>
<keyword evidence="4 9" id="KW-0805">Transcription regulation</keyword>
<dbReference type="SMART" id="SM00448">
    <property type="entry name" value="REC"/>
    <property type="match status" value="1"/>
</dbReference>
<dbReference type="PROSITE" id="PS51294">
    <property type="entry name" value="HTH_MYB"/>
    <property type="match status" value="1"/>
</dbReference>
<feature type="region of interest" description="Disordered" evidence="11">
    <location>
        <begin position="142"/>
        <end position="200"/>
    </location>
</feature>
<dbReference type="KEGG" id="bdi:100846210"/>
<dbReference type="GO" id="GO:0003700">
    <property type="term" value="F:DNA-binding transcription factor activity"/>
    <property type="evidence" value="ECO:0007669"/>
    <property type="project" value="UniProtKB-UniRule"/>
</dbReference>
<feature type="compositionally biased region" description="Acidic residues" evidence="11">
    <location>
        <begin position="177"/>
        <end position="188"/>
    </location>
</feature>
<feature type="domain" description="HTH myb-type" evidence="13">
    <location>
        <begin position="196"/>
        <end position="255"/>
    </location>
</feature>
<dbReference type="EMBL" id="CM000882">
    <property type="protein sequence ID" value="KQJ93682.1"/>
    <property type="molecule type" value="Genomic_DNA"/>
</dbReference>
<dbReference type="SUPFAM" id="SSF52172">
    <property type="entry name" value="CheY-like"/>
    <property type="match status" value="1"/>
</dbReference>